<evidence type="ECO:0000313" key="3">
    <source>
        <dbReference type="EMBL" id="CDY46654.1"/>
    </source>
</evidence>
<evidence type="ECO:0000256" key="1">
    <source>
        <dbReference type="SAM" id="MobiDB-lite"/>
    </source>
</evidence>
<sequence length="117" mass="13544">MFHESFECDGELDSNDEQHDGNELTMSKLRWRRADDADDSGTVQWRRAETLGIDDWSIGEGRNNQPWSPISRCRAASWRRGVVEVSRTPCFAIERRKRKKTKDDTAPPANLIVPRTR</sequence>
<organism evidence="3 4">
    <name type="scientific">Brassica napus</name>
    <name type="common">Rape</name>
    <dbReference type="NCBI Taxonomy" id="3708"/>
    <lineage>
        <taxon>Eukaryota</taxon>
        <taxon>Viridiplantae</taxon>
        <taxon>Streptophyta</taxon>
        <taxon>Embryophyta</taxon>
        <taxon>Tracheophyta</taxon>
        <taxon>Spermatophyta</taxon>
        <taxon>Magnoliopsida</taxon>
        <taxon>eudicotyledons</taxon>
        <taxon>Gunneridae</taxon>
        <taxon>Pentapetalae</taxon>
        <taxon>rosids</taxon>
        <taxon>malvids</taxon>
        <taxon>Brassicales</taxon>
        <taxon>Brassicaceae</taxon>
        <taxon>Brassiceae</taxon>
        <taxon>Brassica</taxon>
    </lineage>
</organism>
<dbReference type="EMBL" id="LK032681">
    <property type="protein sequence ID" value="CDY46654.1"/>
    <property type="molecule type" value="Genomic_DNA"/>
</dbReference>
<accession>A0A078IBE9</accession>
<reference evidence="3 4" key="1">
    <citation type="journal article" date="2014" name="Science">
        <title>Plant genetics. Early allopolyploid evolution in the post-Neolithic Brassica napus oilseed genome.</title>
        <authorList>
            <person name="Chalhoub B."/>
            <person name="Denoeud F."/>
            <person name="Liu S."/>
            <person name="Parkin I.A."/>
            <person name="Tang H."/>
            <person name="Wang X."/>
            <person name="Chiquet J."/>
            <person name="Belcram H."/>
            <person name="Tong C."/>
            <person name="Samans B."/>
            <person name="Correa M."/>
            <person name="Da Silva C."/>
            <person name="Just J."/>
            <person name="Falentin C."/>
            <person name="Koh C.S."/>
            <person name="Le Clainche I."/>
            <person name="Bernard M."/>
            <person name="Bento P."/>
            <person name="Noel B."/>
            <person name="Labadie K."/>
            <person name="Alberti A."/>
            <person name="Charles M."/>
            <person name="Arnaud D."/>
            <person name="Guo H."/>
            <person name="Daviaud C."/>
            <person name="Alamery S."/>
            <person name="Jabbari K."/>
            <person name="Zhao M."/>
            <person name="Edger P.P."/>
            <person name="Chelaifa H."/>
            <person name="Tack D."/>
            <person name="Lassalle G."/>
            <person name="Mestiri I."/>
            <person name="Schnel N."/>
            <person name="Le Paslier M.C."/>
            <person name="Fan G."/>
            <person name="Renault V."/>
            <person name="Bayer P.E."/>
            <person name="Golicz A.A."/>
            <person name="Manoli S."/>
            <person name="Lee T.H."/>
            <person name="Thi V.H."/>
            <person name="Chalabi S."/>
            <person name="Hu Q."/>
            <person name="Fan C."/>
            <person name="Tollenaere R."/>
            <person name="Lu Y."/>
            <person name="Battail C."/>
            <person name="Shen J."/>
            <person name="Sidebottom C.H."/>
            <person name="Wang X."/>
            <person name="Canaguier A."/>
            <person name="Chauveau A."/>
            <person name="Berard A."/>
            <person name="Deniot G."/>
            <person name="Guan M."/>
            <person name="Liu Z."/>
            <person name="Sun F."/>
            <person name="Lim Y.P."/>
            <person name="Lyons E."/>
            <person name="Town C.D."/>
            <person name="Bancroft I."/>
            <person name="Wang X."/>
            <person name="Meng J."/>
            <person name="Ma J."/>
            <person name="Pires J.C."/>
            <person name="King G.J."/>
            <person name="Brunel D."/>
            <person name="Delourme R."/>
            <person name="Renard M."/>
            <person name="Aury J.M."/>
            <person name="Adams K.L."/>
            <person name="Batley J."/>
            <person name="Snowdon R.J."/>
            <person name="Tost J."/>
            <person name="Edwards D."/>
            <person name="Zhou Y."/>
            <person name="Hua W."/>
            <person name="Sharpe A.G."/>
            <person name="Paterson A.H."/>
            <person name="Guan C."/>
            <person name="Wincker P."/>
        </authorList>
    </citation>
    <scope>NUCLEOTIDE SEQUENCE [LARGE SCALE GENOMIC DNA]</scope>
    <source>
        <strain evidence="4">cv. Darmor-bzh</strain>
    </source>
</reference>
<reference evidence="2" key="3">
    <citation type="submission" date="2021-01" db="EMBL/GenBank/DDBJ databases">
        <authorList>
            <consortium name="Genoscope - CEA"/>
            <person name="William W."/>
        </authorList>
    </citation>
    <scope>NUCLEOTIDE SEQUENCE</scope>
</reference>
<gene>
    <name evidence="3" type="primary">BnaA03g48540D</name>
    <name evidence="2" type="ORF">DARMORV10_A03P57180.1</name>
    <name evidence="3" type="ORF">GSBRNA2T00085947001</name>
</gene>
<dbReference type="PaxDb" id="3708-A0A078IBE9"/>
<dbReference type="Proteomes" id="UP001295469">
    <property type="component" value="Chromosome A03"/>
</dbReference>
<feature type="region of interest" description="Disordered" evidence="1">
    <location>
        <begin position="1"/>
        <end position="38"/>
    </location>
</feature>
<dbReference type="AlphaFoldDB" id="A0A078IBE9"/>
<name>A0A078IBE9_BRANA</name>
<dbReference type="Proteomes" id="UP000028999">
    <property type="component" value="Unassembled WGS sequence"/>
</dbReference>
<evidence type="ECO:0000313" key="4">
    <source>
        <dbReference type="Proteomes" id="UP000028999"/>
    </source>
</evidence>
<dbReference type="EMBL" id="HG994357">
    <property type="protein sequence ID" value="CAF2131608.1"/>
    <property type="molecule type" value="Genomic_DNA"/>
</dbReference>
<evidence type="ECO:0000313" key="2">
    <source>
        <dbReference type="EMBL" id="CAF2131608.1"/>
    </source>
</evidence>
<feature type="region of interest" description="Disordered" evidence="1">
    <location>
        <begin position="96"/>
        <end position="117"/>
    </location>
</feature>
<keyword evidence="4" id="KW-1185">Reference proteome</keyword>
<proteinExistence type="predicted"/>
<protein>
    <submittedName>
        <fullName evidence="2">(rape) hypothetical protein</fullName>
    </submittedName>
    <submittedName>
        <fullName evidence="3">BnaA03g48540D protein</fullName>
    </submittedName>
</protein>
<reference evidence="3" key="2">
    <citation type="submission" date="2014-06" db="EMBL/GenBank/DDBJ databases">
        <authorList>
            <person name="Genoscope - CEA"/>
        </authorList>
    </citation>
    <scope>NUCLEOTIDE SEQUENCE</scope>
</reference>
<dbReference type="Gramene" id="CDY46654">
    <property type="protein sequence ID" value="CDY46654"/>
    <property type="gene ID" value="GSBRNA2T00085947001"/>
</dbReference>